<feature type="compositionally biased region" description="Acidic residues" evidence="1">
    <location>
        <begin position="47"/>
        <end position="58"/>
    </location>
</feature>
<dbReference type="Proteomes" id="UP001162031">
    <property type="component" value="Unassembled WGS sequence"/>
</dbReference>
<name>A0AAV0T102_HYABA</name>
<dbReference type="PANTHER" id="PTHR15410">
    <property type="entry name" value="HIRA-INTERACTING PROTEIN 3"/>
    <property type="match status" value="1"/>
</dbReference>
<dbReference type="GO" id="GO:0005634">
    <property type="term" value="C:nucleus"/>
    <property type="evidence" value="ECO:0007669"/>
    <property type="project" value="TreeGrafter"/>
</dbReference>
<gene>
    <name evidence="2" type="ORF">HBR001_LOCUS769</name>
</gene>
<sequence length="269" mass="29175">MVIEKLAVHFDVEFAELKAQWRPHIKAVLPDLIGLCATGCATTSDAEPSEGDEDEEEALDLRPKRTRSVQKRHAVVDEEDEDGEVGDSETSEGHAVALPRGGSSDDVEDDEGDGGASAGKRRPATAKLPDPAGLALLKELGRAAGVLNPRVYKMLKDAASTTEAEEVLRDRLLDAGVSFVGLYPSSRDISAAKRKKEKERELEGIDTSLIIGDRRSRRAASQRTSYSKERISSDKEAEKEGDELDNDDKESTRDDDSATCVSDASDTTF</sequence>
<dbReference type="EMBL" id="CANTFL010000086">
    <property type="protein sequence ID" value="CAI5712044.1"/>
    <property type="molecule type" value="Genomic_DNA"/>
</dbReference>
<evidence type="ECO:0000313" key="3">
    <source>
        <dbReference type="Proteomes" id="UP001162031"/>
    </source>
</evidence>
<feature type="compositionally biased region" description="Basic and acidic residues" evidence="1">
    <location>
        <begin position="226"/>
        <end position="238"/>
    </location>
</feature>
<dbReference type="PANTHER" id="PTHR15410:SF2">
    <property type="entry name" value="HIRA-INTERACTING PROTEIN 3"/>
    <property type="match status" value="1"/>
</dbReference>
<feature type="compositionally biased region" description="Polar residues" evidence="1">
    <location>
        <begin position="259"/>
        <end position="269"/>
    </location>
</feature>
<reference evidence="2" key="1">
    <citation type="submission" date="2022-12" db="EMBL/GenBank/DDBJ databases">
        <authorList>
            <person name="Webb A."/>
        </authorList>
    </citation>
    <scope>NUCLEOTIDE SEQUENCE</scope>
    <source>
        <strain evidence="2">Hp1</strain>
    </source>
</reference>
<evidence type="ECO:0000313" key="2">
    <source>
        <dbReference type="EMBL" id="CAI5712044.1"/>
    </source>
</evidence>
<dbReference type="InterPro" id="IPR037647">
    <property type="entry name" value="HIRIP3"/>
</dbReference>
<feature type="region of interest" description="Disordered" evidence="1">
    <location>
        <begin position="42"/>
        <end position="127"/>
    </location>
</feature>
<organism evidence="2 3">
    <name type="scientific">Hyaloperonospora brassicae</name>
    <name type="common">Brassica downy mildew</name>
    <name type="synonym">Peronospora brassicae</name>
    <dbReference type="NCBI Taxonomy" id="162125"/>
    <lineage>
        <taxon>Eukaryota</taxon>
        <taxon>Sar</taxon>
        <taxon>Stramenopiles</taxon>
        <taxon>Oomycota</taxon>
        <taxon>Peronosporomycetes</taxon>
        <taxon>Peronosporales</taxon>
        <taxon>Peronosporaceae</taxon>
        <taxon>Hyaloperonospora</taxon>
    </lineage>
</organism>
<proteinExistence type="predicted"/>
<evidence type="ECO:0008006" key="4">
    <source>
        <dbReference type="Google" id="ProtNLM"/>
    </source>
</evidence>
<dbReference type="AlphaFoldDB" id="A0AAV0T102"/>
<feature type="compositionally biased region" description="Basic residues" evidence="1">
    <location>
        <begin position="64"/>
        <end position="73"/>
    </location>
</feature>
<evidence type="ECO:0000256" key="1">
    <source>
        <dbReference type="SAM" id="MobiDB-lite"/>
    </source>
</evidence>
<keyword evidence="3" id="KW-1185">Reference proteome</keyword>
<protein>
    <recommendedName>
        <fullName evidence="4">DEK C-terminal domain-containing protein</fullName>
    </recommendedName>
</protein>
<feature type="compositionally biased region" description="Acidic residues" evidence="1">
    <location>
        <begin position="239"/>
        <end position="248"/>
    </location>
</feature>
<comment type="caution">
    <text evidence="2">The sequence shown here is derived from an EMBL/GenBank/DDBJ whole genome shotgun (WGS) entry which is preliminary data.</text>
</comment>
<feature type="compositionally biased region" description="Acidic residues" evidence="1">
    <location>
        <begin position="77"/>
        <end position="90"/>
    </location>
</feature>
<accession>A0AAV0T102</accession>
<feature type="region of interest" description="Disordered" evidence="1">
    <location>
        <begin position="213"/>
        <end position="269"/>
    </location>
</feature>